<feature type="region of interest" description="Disordered" evidence="1">
    <location>
        <begin position="312"/>
        <end position="340"/>
    </location>
</feature>
<dbReference type="AlphaFoldDB" id="A0A8J2SDG3"/>
<protein>
    <submittedName>
        <fullName evidence="2">Uncharacterized protein</fullName>
    </submittedName>
</protein>
<keyword evidence="3" id="KW-1185">Reference proteome</keyword>
<dbReference type="Proteomes" id="UP000789595">
    <property type="component" value="Unassembled WGS sequence"/>
</dbReference>
<evidence type="ECO:0000256" key="1">
    <source>
        <dbReference type="SAM" id="MobiDB-lite"/>
    </source>
</evidence>
<accession>A0A8J2SDG3</accession>
<gene>
    <name evidence="2" type="ORF">PECAL_2P26950</name>
</gene>
<evidence type="ECO:0000313" key="2">
    <source>
        <dbReference type="EMBL" id="CAH0369568.1"/>
    </source>
</evidence>
<proteinExistence type="predicted"/>
<feature type="non-terminal residue" evidence="2">
    <location>
        <position position="1"/>
    </location>
</feature>
<organism evidence="2 3">
    <name type="scientific">Pelagomonas calceolata</name>
    <dbReference type="NCBI Taxonomy" id="35677"/>
    <lineage>
        <taxon>Eukaryota</taxon>
        <taxon>Sar</taxon>
        <taxon>Stramenopiles</taxon>
        <taxon>Ochrophyta</taxon>
        <taxon>Pelagophyceae</taxon>
        <taxon>Pelagomonadales</taxon>
        <taxon>Pelagomonadaceae</taxon>
        <taxon>Pelagomonas</taxon>
    </lineage>
</organism>
<comment type="caution">
    <text evidence="2">The sequence shown here is derived from an EMBL/GenBank/DDBJ whole genome shotgun (WGS) entry which is preliminary data.</text>
</comment>
<name>A0A8J2SDG3_9STRA</name>
<dbReference type="EMBL" id="CAKKNE010000002">
    <property type="protein sequence ID" value="CAH0369568.1"/>
    <property type="molecule type" value="Genomic_DNA"/>
</dbReference>
<sequence length="368" mass="40397">KRSSILYPPPPYNLRVRLARPLQHRRLVLVGAGVLDALLELPRLLEQLVDFAFRVLDRSRGHAEADAVLVGTIRGLDPHIESQSVDAVDAYLGVIEAEQRGGDGRTILGVLVAVEGFTETNGLVSHGVRLRLRVIVLVDPRRADAKSANIEDFGRGHTPEIEAPVLEERIGVGVRDAELRLEDDAVGRALGHRRRRARDGHARDGGRPVVQVPRLQQQTTPRVGLEVFAVLRAARVEQQHRRAVAVEHVLGEGAQRGASQFIRLRRERGAVLDAERGAGPGALGRREVQGALRLGRGDLGLGGDDCRRPRRRARRRRWTGDEGLGDGPEGAEVHSSSDHRCPGTWIRLSSGRCRKAAVERKWTAAFAA</sequence>
<reference evidence="2" key="1">
    <citation type="submission" date="2021-11" db="EMBL/GenBank/DDBJ databases">
        <authorList>
            <consortium name="Genoscope - CEA"/>
            <person name="William W."/>
        </authorList>
    </citation>
    <scope>NUCLEOTIDE SEQUENCE</scope>
</reference>
<evidence type="ECO:0000313" key="3">
    <source>
        <dbReference type="Proteomes" id="UP000789595"/>
    </source>
</evidence>
<feature type="compositionally biased region" description="Basic and acidic residues" evidence="1">
    <location>
        <begin position="331"/>
        <end position="340"/>
    </location>
</feature>